<organism evidence="2 3">
    <name type="scientific">Symbiodinium necroappetens</name>
    <dbReference type="NCBI Taxonomy" id="1628268"/>
    <lineage>
        <taxon>Eukaryota</taxon>
        <taxon>Sar</taxon>
        <taxon>Alveolata</taxon>
        <taxon>Dinophyceae</taxon>
        <taxon>Suessiales</taxon>
        <taxon>Symbiodiniaceae</taxon>
        <taxon>Symbiodinium</taxon>
    </lineage>
</organism>
<protein>
    <recommendedName>
        <fullName evidence="4">PKD domain-containing protein</fullName>
    </recommendedName>
</protein>
<keyword evidence="3" id="KW-1185">Reference proteome</keyword>
<reference evidence="2" key="1">
    <citation type="submission" date="2021-02" db="EMBL/GenBank/DDBJ databases">
        <authorList>
            <person name="Dougan E. K."/>
            <person name="Rhodes N."/>
            <person name="Thang M."/>
            <person name="Chan C."/>
        </authorList>
    </citation>
    <scope>NUCLEOTIDE SEQUENCE</scope>
</reference>
<sequence>MQALPTRLRPFLLILLLTYAQEDVNTTNETFILPYVESRVEAIPTTVQACGELVFSGAKSFDSRGDPLQFFWGFGPGTPSWFRTPRLSTLLEEATATSADSVVVSPWVLSEAGARLGEELREGEVRLEVRLIVRNALGNSTEAVVSAGVVGSTAQAEPVIFPVGSNDVQLKHSERLILSVVTSEAPFALACALRDPGKSAGRTNVTWEYSGFGQAFRALEDVATSNPLMRDLSEDPNTVELVPYALQPGSFHLLRAVAAFDTRPTLAPRANVVFRIAVESLPPLEVHIIGPRVASQCGFELDASQVWDPTLPSSNLSDFLFEWRCSSIVQVGELDICANLPGLGAAGPRLMVGPGLLPGVHRFSVFVRRKTGGPSAVARNPVRVENTSFATLSLKFPRYAYTGKLNLTDGIPPVSAVVDASGQAGAACLVPEVHWQWVLVEDRLLPRLDRILPTRAETVGNMLELQSDVGDDGLLLPSVPYYHVLLQSDNQSTLAAAVAGVLDRPPLENVLRNGVVAAIISPKFLAEEPPSGGSITVQPSFQGLSLGTTFLVETSMWADERPAELEYQFVAFPLQELPQGADPLPNLQIDWEDPQHPQYWKELGGQLLRPWGRLPQALVHMPAGLYQLVVRARDDEGAVAMTSSPEPLIVEAEQNFTVPYVEAFLATVQVTNNVGQLLQAAIAVAVTADPIVRQKECSTDFFGTVTCKQIPAKEVVRPAFEMLTAAAPYIWGDMVGKLGAAVMMLLKTVSVTVVQAVDVTIVFGDSLDPRNLTDNGTEPDDVPAGTVLWNVSRHQIPLEFTTTAAQLLVTTQGRLLLDQAVDPKSTLDRYAGEEVWAGIAMI</sequence>
<dbReference type="EMBL" id="CAJNJA010000937">
    <property type="protein sequence ID" value="CAE7156136.1"/>
    <property type="molecule type" value="Genomic_DNA"/>
</dbReference>
<dbReference type="AlphaFoldDB" id="A0A812INX5"/>
<keyword evidence="1" id="KW-0732">Signal</keyword>
<feature type="non-terminal residue" evidence="2">
    <location>
        <position position="842"/>
    </location>
</feature>
<feature type="signal peptide" evidence="1">
    <location>
        <begin position="1"/>
        <end position="26"/>
    </location>
</feature>
<dbReference type="Proteomes" id="UP000601435">
    <property type="component" value="Unassembled WGS sequence"/>
</dbReference>
<evidence type="ECO:0008006" key="4">
    <source>
        <dbReference type="Google" id="ProtNLM"/>
    </source>
</evidence>
<gene>
    <name evidence="2" type="ORF">SNEC2469_LOCUS277</name>
</gene>
<comment type="caution">
    <text evidence="2">The sequence shown here is derived from an EMBL/GenBank/DDBJ whole genome shotgun (WGS) entry which is preliminary data.</text>
</comment>
<dbReference type="OrthoDB" id="424634at2759"/>
<name>A0A812INX5_9DINO</name>
<evidence type="ECO:0000313" key="3">
    <source>
        <dbReference type="Proteomes" id="UP000601435"/>
    </source>
</evidence>
<accession>A0A812INX5</accession>
<proteinExistence type="predicted"/>
<evidence type="ECO:0000313" key="2">
    <source>
        <dbReference type="EMBL" id="CAE7156136.1"/>
    </source>
</evidence>
<evidence type="ECO:0000256" key="1">
    <source>
        <dbReference type="SAM" id="SignalP"/>
    </source>
</evidence>
<feature type="chain" id="PRO_5032981762" description="PKD domain-containing protein" evidence="1">
    <location>
        <begin position="27"/>
        <end position="842"/>
    </location>
</feature>